<dbReference type="EMBL" id="JACEGQ020000019">
    <property type="protein sequence ID" value="KAH8480545.1"/>
    <property type="molecule type" value="Genomic_DNA"/>
</dbReference>
<dbReference type="AlphaFoldDB" id="A0A8T2WJ11"/>
<evidence type="ECO:0000313" key="2">
    <source>
        <dbReference type="EMBL" id="KAH8480545.1"/>
    </source>
</evidence>
<evidence type="ECO:0000313" key="3">
    <source>
        <dbReference type="Proteomes" id="UP000807159"/>
    </source>
</evidence>
<dbReference type="PANTHER" id="PTHR45865:SF1">
    <property type="entry name" value="E3 UBIQUITIN-PROTEIN LIGASE SHPRH"/>
    <property type="match status" value="1"/>
</dbReference>
<sequence length="107" mass="11688">MDLGKTVELLACILAHQKSTSDDGSVVAPMWQNTGNQKINLKRLKRDRVECVCGAVSDSYKVSGEDSDFTIDAGNSLDLSENCSKYLSVFSSKLSAAQLDFNKSYTQ</sequence>
<evidence type="ECO:0000313" key="1">
    <source>
        <dbReference type="EMBL" id="KAH8480544.1"/>
    </source>
</evidence>
<name>A0A8T2WJ11_POPDE</name>
<reference evidence="1" key="1">
    <citation type="journal article" date="2021" name="J. Hered.">
        <title>Genome Assembly of Salicaceae Populus deltoides (Eastern Cottonwood) I-69 Based on Nanopore Sequencing and Hi-C Technologies.</title>
        <authorList>
            <person name="Bai S."/>
            <person name="Wu H."/>
            <person name="Zhang J."/>
            <person name="Pan Z."/>
            <person name="Zhao W."/>
            <person name="Li Z."/>
            <person name="Tong C."/>
        </authorList>
    </citation>
    <scope>NUCLEOTIDE SEQUENCE</scope>
    <source>
        <tissue evidence="1">Leaf</tissue>
    </source>
</reference>
<proteinExistence type="predicted"/>
<feature type="non-terminal residue" evidence="1">
    <location>
        <position position="107"/>
    </location>
</feature>
<dbReference type="InterPro" id="IPR052583">
    <property type="entry name" value="ATP-helicase/E3_Ub-Ligase"/>
</dbReference>
<comment type="caution">
    <text evidence="1">The sequence shown here is derived from an EMBL/GenBank/DDBJ whole genome shotgun (WGS) entry which is preliminary data.</text>
</comment>
<organism evidence="1 3">
    <name type="scientific">Populus deltoides</name>
    <name type="common">Eastern poplar</name>
    <name type="synonym">Eastern cottonwood</name>
    <dbReference type="NCBI Taxonomy" id="3696"/>
    <lineage>
        <taxon>Eukaryota</taxon>
        <taxon>Viridiplantae</taxon>
        <taxon>Streptophyta</taxon>
        <taxon>Embryophyta</taxon>
        <taxon>Tracheophyta</taxon>
        <taxon>Spermatophyta</taxon>
        <taxon>Magnoliopsida</taxon>
        <taxon>eudicotyledons</taxon>
        <taxon>Gunneridae</taxon>
        <taxon>Pentapetalae</taxon>
        <taxon>rosids</taxon>
        <taxon>fabids</taxon>
        <taxon>Malpighiales</taxon>
        <taxon>Salicaceae</taxon>
        <taxon>Saliceae</taxon>
        <taxon>Populus</taxon>
    </lineage>
</organism>
<protein>
    <submittedName>
        <fullName evidence="1">Uncharacterized protein</fullName>
    </submittedName>
</protein>
<keyword evidence="3" id="KW-1185">Reference proteome</keyword>
<dbReference type="EMBL" id="JACEGQ020000019">
    <property type="protein sequence ID" value="KAH8480544.1"/>
    <property type="molecule type" value="Genomic_DNA"/>
</dbReference>
<dbReference type="Proteomes" id="UP000807159">
    <property type="component" value="Chromosome 19"/>
</dbReference>
<gene>
    <name evidence="1" type="ORF">H0E87_030713</name>
    <name evidence="2" type="ORF">H0E87_030714</name>
</gene>
<accession>A0A8T2WJ11</accession>
<dbReference type="PANTHER" id="PTHR45865">
    <property type="entry name" value="E3 UBIQUITIN-PROTEIN LIGASE SHPRH FAMILY MEMBER"/>
    <property type="match status" value="1"/>
</dbReference>